<dbReference type="Proteomes" id="UP000824469">
    <property type="component" value="Unassembled WGS sequence"/>
</dbReference>
<dbReference type="InterPro" id="IPR041577">
    <property type="entry name" value="RT_RNaseH_2"/>
</dbReference>
<name>A0AA38F1T6_TAXCH</name>
<evidence type="ECO:0000313" key="3">
    <source>
        <dbReference type="Proteomes" id="UP000824469"/>
    </source>
</evidence>
<dbReference type="EMBL" id="JAHRHJ020003813">
    <property type="protein sequence ID" value="KAH9289464.1"/>
    <property type="molecule type" value="Genomic_DNA"/>
</dbReference>
<reference evidence="2 3" key="1">
    <citation type="journal article" date="2021" name="Nat. Plants">
        <title>The Taxus genome provides insights into paclitaxel biosynthesis.</title>
        <authorList>
            <person name="Xiong X."/>
            <person name="Gou J."/>
            <person name="Liao Q."/>
            <person name="Li Y."/>
            <person name="Zhou Q."/>
            <person name="Bi G."/>
            <person name="Li C."/>
            <person name="Du R."/>
            <person name="Wang X."/>
            <person name="Sun T."/>
            <person name="Guo L."/>
            <person name="Liang H."/>
            <person name="Lu P."/>
            <person name="Wu Y."/>
            <person name="Zhang Z."/>
            <person name="Ro D.K."/>
            <person name="Shang Y."/>
            <person name="Huang S."/>
            <person name="Yan J."/>
        </authorList>
    </citation>
    <scope>NUCLEOTIDE SEQUENCE [LARGE SCALE GENOMIC DNA]</scope>
    <source>
        <strain evidence="2">Ta-2019</strain>
    </source>
</reference>
<evidence type="ECO:0000313" key="2">
    <source>
        <dbReference type="EMBL" id="KAH9289464.1"/>
    </source>
</evidence>
<comment type="caution">
    <text evidence="2">The sequence shown here is derived from an EMBL/GenBank/DDBJ whole genome shotgun (WGS) entry which is preliminary data.</text>
</comment>
<feature type="non-terminal residue" evidence="2">
    <location>
        <position position="54"/>
    </location>
</feature>
<proteinExistence type="predicted"/>
<keyword evidence="3" id="KW-1185">Reference proteome</keyword>
<protein>
    <recommendedName>
        <fullName evidence="1">Reverse transcriptase/retrotransposon-derived protein RNase H-like domain-containing protein</fullName>
    </recommendedName>
</protein>
<gene>
    <name evidence="2" type="ORF">KI387_033581</name>
</gene>
<accession>A0AA38F1T6</accession>
<evidence type="ECO:0000259" key="1">
    <source>
        <dbReference type="Pfam" id="PF17919"/>
    </source>
</evidence>
<dbReference type="AlphaFoldDB" id="A0AA38F1T6"/>
<feature type="domain" description="Reverse transcriptase/retrotransposon-derived protein RNase H-like" evidence="1">
    <location>
        <begin position="3"/>
        <end position="54"/>
    </location>
</feature>
<sequence>YVSEHTVSAILMQKNFENVESSIVFMSSPLKPQKLKMSQLEKHAFTVVKAVKNF</sequence>
<organism evidence="2 3">
    <name type="scientific">Taxus chinensis</name>
    <name type="common">Chinese yew</name>
    <name type="synonym">Taxus wallichiana var. chinensis</name>
    <dbReference type="NCBI Taxonomy" id="29808"/>
    <lineage>
        <taxon>Eukaryota</taxon>
        <taxon>Viridiplantae</taxon>
        <taxon>Streptophyta</taxon>
        <taxon>Embryophyta</taxon>
        <taxon>Tracheophyta</taxon>
        <taxon>Spermatophyta</taxon>
        <taxon>Pinopsida</taxon>
        <taxon>Pinidae</taxon>
        <taxon>Conifers II</taxon>
        <taxon>Cupressales</taxon>
        <taxon>Taxaceae</taxon>
        <taxon>Taxus</taxon>
    </lineage>
</organism>
<feature type="non-terminal residue" evidence="2">
    <location>
        <position position="1"/>
    </location>
</feature>
<dbReference type="Pfam" id="PF17919">
    <property type="entry name" value="RT_RNaseH_2"/>
    <property type="match status" value="1"/>
</dbReference>